<dbReference type="GO" id="GO:0005524">
    <property type="term" value="F:ATP binding"/>
    <property type="evidence" value="ECO:0007669"/>
    <property type="project" value="UniProtKB-KW"/>
</dbReference>
<evidence type="ECO:0000256" key="3">
    <source>
        <dbReference type="ARBA" id="ARBA00023239"/>
    </source>
</evidence>
<reference evidence="6 7" key="1">
    <citation type="submission" date="2023-03" db="EMBL/GenBank/DDBJ databases">
        <title>Genome insight into feeding habits of ladybird beetles.</title>
        <authorList>
            <person name="Li H.-S."/>
            <person name="Huang Y.-H."/>
            <person name="Pang H."/>
        </authorList>
    </citation>
    <scope>NUCLEOTIDE SEQUENCE [LARGE SCALE GENOMIC DNA]</scope>
    <source>
        <strain evidence="6">SYSU_2023b</strain>
        <tissue evidence="6">Whole body</tissue>
    </source>
</reference>
<feature type="compositionally biased region" description="Acidic residues" evidence="4">
    <location>
        <begin position="275"/>
        <end position="285"/>
    </location>
</feature>
<dbReference type="Pfam" id="PF00211">
    <property type="entry name" value="Guanylate_cyc"/>
    <property type="match status" value="1"/>
</dbReference>
<dbReference type="GO" id="GO:0004016">
    <property type="term" value="F:adenylate cyclase activity"/>
    <property type="evidence" value="ECO:0007669"/>
    <property type="project" value="TreeGrafter"/>
</dbReference>
<keyword evidence="3" id="KW-0456">Lyase</keyword>
<keyword evidence="2" id="KW-0067">ATP-binding</keyword>
<dbReference type="InterPro" id="IPR029787">
    <property type="entry name" value="Nucleotide_cyclase"/>
</dbReference>
<evidence type="ECO:0000313" key="6">
    <source>
        <dbReference type="EMBL" id="KAK9876036.1"/>
    </source>
</evidence>
<comment type="caution">
    <text evidence="6">The sequence shown here is derived from an EMBL/GenBank/DDBJ whole genome shotgun (WGS) entry which is preliminary data.</text>
</comment>
<dbReference type="GO" id="GO:0005737">
    <property type="term" value="C:cytoplasm"/>
    <property type="evidence" value="ECO:0007669"/>
    <property type="project" value="TreeGrafter"/>
</dbReference>
<dbReference type="PANTHER" id="PTHR16305">
    <property type="entry name" value="TESTICULAR SOLUBLE ADENYLYL CYCLASE"/>
    <property type="match status" value="1"/>
</dbReference>
<protein>
    <recommendedName>
        <fullName evidence="5">Guanylate cyclase domain-containing protein</fullName>
    </recommendedName>
</protein>
<dbReference type="InterPro" id="IPR011990">
    <property type="entry name" value="TPR-like_helical_dom_sf"/>
</dbReference>
<evidence type="ECO:0000313" key="7">
    <source>
        <dbReference type="Proteomes" id="UP001431783"/>
    </source>
</evidence>
<name>A0AAW1U625_9CUCU</name>
<dbReference type="SUPFAM" id="SSF48452">
    <property type="entry name" value="TPR-like"/>
    <property type="match status" value="1"/>
</dbReference>
<dbReference type="FunFam" id="3.30.70.1230:FF:000017">
    <property type="entry name" value="Adenylate cyclase type 10"/>
    <property type="match status" value="1"/>
</dbReference>
<dbReference type="Gene3D" id="3.30.70.1230">
    <property type="entry name" value="Nucleotide cyclase"/>
    <property type="match status" value="2"/>
</dbReference>
<feature type="region of interest" description="Disordered" evidence="4">
    <location>
        <begin position="265"/>
        <end position="285"/>
    </location>
</feature>
<evidence type="ECO:0000256" key="4">
    <source>
        <dbReference type="SAM" id="MobiDB-lite"/>
    </source>
</evidence>
<organism evidence="6 7">
    <name type="scientific">Henosepilachna vigintioctopunctata</name>
    <dbReference type="NCBI Taxonomy" id="420089"/>
    <lineage>
        <taxon>Eukaryota</taxon>
        <taxon>Metazoa</taxon>
        <taxon>Ecdysozoa</taxon>
        <taxon>Arthropoda</taxon>
        <taxon>Hexapoda</taxon>
        <taxon>Insecta</taxon>
        <taxon>Pterygota</taxon>
        <taxon>Neoptera</taxon>
        <taxon>Endopterygota</taxon>
        <taxon>Coleoptera</taxon>
        <taxon>Polyphaga</taxon>
        <taxon>Cucujiformia</taxon>
        <taxon>Coccinelloidea</taxon>
        <taxon>Coccinellidae</taxon>
        <taxon>Epilachninae</taxon>
        <taxon>Epilachnini</taxon>
        <taxon>Henosepilachna</taxon>
    </lineage>
</organism>
<dbReference type="EMBL" id="JARQZJ010000035">
    <property type="protein sequence ID" value="KAK9876036.1"/>
    <property type="molecule type" value="Genomic_DNA"/>
</dbReference>
<evidence type="ECO:0000256" key="1">
    <source>
        <dbReference type="ARBA" id="ARBA00022741"/>
    </source>
</evidence>
<proteinExistence type="predicted"/>
<dbReference type="Proteomes" id="UP001431783">
    <property type="component" value="Unassembled WGS sequence"/>
</dbReference>
<dbReference type="GO" id="GO:0009190">
    <property type="term" value="P:cyclic nucleotide biosynthetic process"/>
    <property type="evidence" value="ECO:0007669"/>
    <property type="project" value="InterPro"/>
</dbReference>
<accession>A0AAW1U625</accession>
<dbReference type="GO" id="GO:0035556">
    <property type="term" value="P:intracellular signal transduction"/>
    <property type="evidence" value="ECO:0007669"/>
    <property type="project" value="InterPro"/>
</dbReference>
<dbReference type="SUPFAM" id="SSF55073">
    <property type="entry name" value="Nucleotide cyclase"/>
    <property type="match status" value="2"/>
</dbReference>
<sequence length="1749" mass="200380">MFTSKGFVANVEDFIWAIRQRYENIKAEELKAIIGQDKRKSLEVSGVFEKKTKILASLVPDEVIHSVNDYSHKEYNVCLLFGDVSGFTELTEKYNQKGKGGPSRLTLVLNGYIGALVQEIMSFGGDIFKFSGDAFLALWKCKDENQIIRDYINQALDCALVIQKNYGSFETDVGTLLKVKLAIAAGPVIFSLIGNQKYSHYIVIGKPIMDVKDAEHRSQAGEIIVAPSAWLHVNATDYIATDLEGSFKKVLGVGPSWRHMKSENKYSISSSAKPDDDDFQSTGMDSDEEEIYAQKKTNMEFALRPVMHQAGYVSESLRKFILPPVMTCIDQNEPIEYLTEMRRTVIMFINLTSKRGSYDALAHLVNECYLDICRIAEIHKGCVNKVSLFDKDIMFVLIFGLRGCKNDLEAQNALKCGYMIFETLNNHKTLKTVSIACTAGKTYCGIVGHTLRREYTVMGLIVNKAARIMVNYPDRVACDSSTFQQSKLEAKNFILQVYKPLKGISNPGPIYEYQEMDSTTADTASLAVKSYPILGRDSEVQMYIDNLKLFVRNSENVTDKLPPYVRMMAITGLARQGKTRLLEEFLFRTGAKLPVNNFSLSEHDVQIPYGTARTVLLSLFHLEELSLDEIKKKIIILAGPTYRDYLVCMNEIFRVNFKSTWSYIRMTEKERVEVTAKIIKTMCYSGLSSPHIVTIDLAEFLDEGTWKTLHSMLACRYLFFVISMAARSTRGPMAQKVLKHRAVQVIELTNILRTYQAGIACQILNVFAISADLENLIHMKSNGNPGWIEALLISLMQSHEILIRNADYSAINQCGLVAPPLYMMRRMSPNNILKWKQIMEEKSSMAVDKTIDKWNLYIDTCRDEDVDIILREKIHQACSRFKVLPVCLLNLTGNFADLDAELTKEVSLISTFDSLTYHEQALLKVSCVLGDSFARGLLLYVMQSDNELRGTAEVVQTLFEKRVLCCAKGDFSEGGNYLLIRERMIDPRKDMTIKCSCVGIYICDDVRDLPKYASCGYIRFVSSEFREITYNLLTDAQKKSCHARAAKYLLRETRKCSSCGGAYFDWSGYCKVEHDKMKPTIPQKKISGDPSDHLLSPFGSMYSAHTDKSSVHTSMSHLSYGRKTGMQNTARSMGRSTGLSITGSSMNPAYGPMMEDDDEDMFYAQNFGILKPFKVYKFKDKLTLTKPFSTADFQNCHCHLILNYLYNQLTHHYQGSGQWLEMIIAMIGYAVICIDQKNYAEALNAVKNALNYLSTSADSLEVPSWKIPILEAKLYTWYGKILSSQEQQDEALKMLMIAMSKFGYPFPKRKITLHIKLWMKRLKHKLGIYLCPDKFHDQKLSKDDIDVVDSISCCLNKMFDIFVQSNRLKEAELSAVWSLTKALEAGTNLFQVCNGFCTTILMANYRKRKYWSIVLEVHALRFCHKKKYGLDPPELKAIIRLYYVIFETRLTRAEFDEALQMGYVLTRLTDASNNTRMTIKTLGSIAVMLLYKLLLSECVTILQELSFHMTEQDSAEEKAEFYYSVLMFQLETGYSFTPFKDIEKYYQAECLLKPCPGQMKFLTILRSWYARIHQWEATKIVSSQMTFSPIKQDTVEMTTHTRFCMQLLADVEYQLMMLVRKINKRNIFEKIQFKKKIASLWKQIKNRLKYVPIGLPRYYMLKAYEAMIWDNESKMLKFLDKSRKSAVKQDNLLFQRQCDFLEEYWLEQIGEEEAQAWIKQTEPENYLEYNQLNHGDMIVCYPFAPPLFY</sequence>
<evidence type="ECO:0000256" key="2">
    <source>
        <dbReference type="ARBA" id="ARBA00022840"/>
    </source>
</evidence>
<dbReference type="PROSITE" id="PS50125">
    <property type="entry name" value="GUANYLATE_CYCLASE_2"/>
    <property type="match status" value="1"/>
</dbReference>
<keyword evidence="7" id="KW-1185">Reference proteome</keyword>
<gene>
    <name evidence="6" type="ORF">WA026_011150</name>
</gene>
<dbReference type="CDD" id="cd07302">
    <property type="entry name" value="CHD"/>
    <property type="match status" value="2"/>
</dbReference>
<feature type="domain" description="Guanylate cyclase" evidence="5">
    <location>
        <begin position="78"/>
        <end position="215"/>
    </location>
</feature>
<dbReference type="InterPro" id="IPR001054">
    <property type="entry name" value="A/G_cyclase"/>
</dbReference>
<dbReference type="PANTHER" id="PTHR16305:SF28">
    <property type="entry name" value="GUANYLATE CYCLASE DOMAIN-CONTAINING PROTEIN"/>
    <property type="match status" value="1"/>
</dbReference>
<evidence type="ECO:0000259" key="5">
    <source>
        <dbReference type="PROSITE" id="PS50125"/>
    </source>
</evidence>
<keyword evidence="1" id="KW-0547">Nucleotide-binding</keyword>